<name>A0A1G6KJK6_9GAMM</name>
<keyword evidence="1" id="KW-0175">Coiled coil</keyword>
<proteinExistence type="predicted"/>
<evidence type="ECO:0000256" key="1">
    <source>
        <dbReference type="SAM" id="Coils"/>
    </source>
</evidence>
<organism evidence="2 3">
    <name type="scientific">Acinetobacter boissieri</name>
    <dbReference type="NCBI Taxonomy" id="1219383"/>
    <lineage>
        <taxon>Bacteria</taxon>
        <taxon>Pseudomonadati</taxon>
        <taxon>Pseudomonadota</taxon>
        <taxon>Gammaproteobacteria</taxon>
        <taxon>Moraxellales</taxon>
        <taxon>Moraxellaceae</taxon>
        <taxon>Acinetobacter</taxon>
    </lineage>
</organism>
<accession>A0A1G6KJK6</accession>
<reference evidence="3" key="1">
    <citation type="submission" date="2016-09" db="EMBL/GenBank/DDBJ databases">
        <authorList>
            <person name="Varghese N."/>
            <person name="Submissions S."/>
        </authorList>
    </citation>
    <scope>NUCLEOTIDE SEQUENCE [LARGE SCALE GENOMIC DNA]</scope>
    <source>
        <strain evidence="3">ANC 4422</strain>
    </source>
</reference>
<dbReference type="AlphaFoldDB" id="A0A1G6KJK6"/>
<keyword evidence="3" id="KW-1185">Reference proteome</keyword>
<dbReference type="Proteomes" id="UP000242501">
    <property type="component" value="Unassembled WGS sequence"/>
</dbReference>
<dbReference type="OrthoDB" id="9964366at2"/>
<protein>
    <submittedName>
        <fullName evidence="2">Uncharacterized protein</fullName>
    </submittedName>
</protein>
<dbReference type="EMBL" id="FMYL01000021">
    <property type="protein sequence ID" value="SDC30981.1"/>
    <property type="molecule type" value="Genomic_DNA"/>
</dbReference>
<evidence type="ECO:0000313" key="2">
    <source>
        <dbReference type="EMBL" id="SDC30981.1"/>
    </source>
</evidence>
<gene>
    <name evidence="2" type="ORF">SAMN05421733_1217</name>
</gene>
<dbReference type="RefSeq" id="WP_092750207.1">
    <property type="nucleotide sequence ID" value="NZ_FMYL01000021.1"/>
</dbReference>
<evidence type="ECO:0000313" key="3">
    <source>
        <dbReference type="Proteomes" id="UP000242501"/>
    </source>
</evidence>
<sequence>MKENETIERTLNCVFNIEEYNFLELEEIREKARKIINRILTGDISKETIKYLNAYYLDEESIEKTIEILKKYKQYEIIWEELEEIKQEIKELKNEYKSKKIIY</sequence>
<feature type="coiled-coil region" evidence="1">
    <location>
        <begin position="75"/>
        <end position="102"/>
    </location>
</feature>